<dbReference type="Pfam" id="PF04073">
    <property type="entry name" value="tRNA_edit"/>
    <property type="match status" value="1"/>
</dbReference>
<dbReference type="AlphaFoldDB" id="A0A853F104"/>
<evidence type="ECO:0000256" key="2">
    <source>
        <dbReference type="ARBA" id="ARBA00022917"/>
    </source>
</evidence>
<keyword evidence="2 4" id="KW-0648">Protein biosynthesis</keyword>
<dbReference type="RefSeq" id="WP_179914384.1">
    <property type="nucleotide sequence ID" value="NZ_JACBYE010000059.1"/>
</dbReference>
<dbReference type="CDD" id="cd00002">
    <property type="entry name" value="YbaK_deacylase"/>
    <property type="match status" value="1"/>
</dbReference>
<dbReference type="PANTHER" id="PTHR30411:SF0">
    <property type="entry name" value="CYS-TRNA(PRO)_CYS-TRNA(CYS) DEACYLASE YBAK"/>
    <property type="match status" value="1"/>
</dbReference>
<evidence type="ECO:0000259" key="5">
    <source>
        <dbReference type="Pfam" id="PF04073"/>
    </source>
</evidence>
<comment type="caution">
    <text evidence="6">The sequence shown here is derived from an EMBL/GenBank/DDBJ whole genome shotgun (WGS) entry which is preliminary data.</text>
</comment>
<dbReference type="InterPro" id="IPR004369">
    <property type="entry name" value="Prolyl-tRNA_editing_YbaK/EbsC"/>
</dbReference>
<dbReference type="Proteomes" id="UP000561011">
    <property type="component" value="Unassembled WGS sequence"/>
</dbReference>
<dbReference type="GO" id="GO:0002161">
    <property type="term" value="F:aminoacyl-tRNA deacylase activity"/>
    <property type="evidence" value="ECO:0007669"/>
    <property type="project" value="InterPro"/>
</dbReference>
<dbReference type="NCBIfam" id="TIGR00011">
    <property type="entry name" value="YbaK_EbsC"/>
    <property type="match status" value="1"/>
</dbReference>
<keyword evidence="3 4" id="KW-0456">Lyase</keyword>
<dbReference type="InterPro" id="IPR036754">
    <property type="entry name" value="YbaK/aa-tRNA-synt-asso_dom_sf"/>
</dbReference>
<dbReference type="EMBL" id="JACBYE010000059">
    <property type="protein sequence ID" value="NYS95173.1"/>
    <property type="molecule type" value="Genomic_DNA"/>
</dbReference>
<feature type="domain" description="YbaK/aminoacyl-tRNA synthetase-associated" evidence="5">
    <location>
        <begin position="47"/>
        <end position="157"/>
    </location>
</feature>
<dbReference type="GO" id="GO:0006412">
    <property type="term" value="P:translation"/>
    <property type="evidence" value="ECO:0007669"/>
    <property type="project" value="UniProtKB-KW"/>
</dbReference>
<evidence type="ECO:0000313" key="7">
    <source>
        <dbReference type="Proteomes" id="UP000561011"/>
    </source>
</evidence>
<sequence>MSKHAKKDDHAAHGATPAIVALAKAGVVHTVHPYEHDPSSDLGYGLEAAQAIGVEPAKVFKTLMASVDGRLVVGIVPVDRTLDLKVLAHAVGGKKATMADKADAERATGYVVGGISPLGQRTPHATVVDASALTHDTVYVSGGRRGLDIGLSPTDLVSATSATTADIARD</sequence>
<protein>
    <recommendedName>
        <fullName evidence="4">Cys-tRNA(Pro)/Cys-tRNA(Cys) deacylase</fullName>
        <ecNumber evidence="4">4.2.-.-</ecNumber>
    </recommendedName>
</protein>
<evidence type="ECO:0000313" key="6">
    <source>
        <dbReference type="EMBL" id="NYS95173.1"/>
    </source>
</evidence>
<dbReference type="EC" id="4.2.-.-" evidence="4"/>
<accession>A0A853F104</accession>
<dbReference type="Gene3D" id="3.90.960.10">
    <property type="entry name" value="YbaK/aminoacyl-tRNA synthetase-associated domain"/>
    <property type="match status" value="1"/>
</dbReference>
<dbReference type="PIRSF" id="PIRSF006181">
    <property type="entry name" value="EbsC_YbaK"/>
    <property type="match status" value="1"/>
</dbReference>
<evidence type="ECO:0000256" key="3">
    <source>
        <dbReference type="ARBA" id="ARBA00023239"/>
    </source>
</evidence>
<evidence type="ECO:0000256" key="1">
    <source>
        <dbReference type="ARBA" id="ARBA00009798"/>
    </source>
</evidence>
<name>A0A853F104_9MICO</name>
<dbReference type="PANTHER" id="PTHR30411">
    <property type="entry name" value="CYTOPLASMIC PROTEIN"/>
    <property type="match status" value="1"/>
</dbReference>
<gene>
    <name evidence="6" type="primary">ybaK</name>
    <name evidence="6" type="ORF">HZZ10_16785</name>
</gene>
<dbReference type="SUPFAM" id="SSF55826">
    <property type="entry name" value="YbaK/ProRS associated domain"/>
    <property type="match status" value="1"/>
</dbReference>
<organism evidence="6 7">
    <name type="scientific">Sanguibacter inulinus</name>
    <dbReference type="NCBI Taxonomy" id="60922"/>
    <lineage>
        <taxon>Bacteria</taxon>
        <taxon>Bacillati</taxon>
        <taxon>Actinomycetota</taxon>
        <taxon>Actinomycetes</taxon>
        <taxon>Micrococcales</taxon>
        <taxon>Sanguibacteraceae</taxon>
        <taxon>Sanguibacter</taxon>
    </lineage>
</organism>
<proteinExistence type="inferred from homology"/>
<evidence type="ECO:0000256" key="4">
    <source>
        <dbReference type="PIRNR" id="PIRNR006181"/>
    </source>
</evidence>
<dbReference type="GO" id="GO:0016829">
    <property type="term" value="F:lyase activity"/>
    <property type="evidence" value="ECO:0007669"/>
    <property type="project" value="UniProtKB-KW"/>
</dbReference>
<reference evidence="6 7" key="1">
    <citation type="submission" date="2020-07" db="EMBL/GenBank/DDBJ databases">
        <title>MOT database genomes.</title>
        <authorList>
            <person name="Joseph S."/>
            <person name="Aduse-Opoku J."/>
            <person name="Hashim A."/>
            <person name="Wade W."/>
            <person name="Curtis M."/>
        </authorList>
    </citation>
    <scope>NUCLEOTIDE SEQUENCE [LARGE SCALE GENOMIC DNA]</scope>
    <source>
        <strain evidence="6 7">DSM 100099</strain>
    </source>
</reference>
<dbReference type="InterPro" id="IPR007214">
    <property type="entry name" value="YbaK/aa-tRNA-synth-assoc-dom"/>
</dbReference>
<comment type="similarity">
    <text evidence="1 4">Belongs to the prolyl-tRNA editing family. YbaK/EbsC subfamily.</text>
</comment>
<keyword evidence="7" id="KW-1185">Reference proteome</keyword>